<organism evidence="2 3">
    <name type="scientific">Candidatus Ornithospirochaeta stercoravium</name>
    <dbReference type="NCBI Taxonomy" id="2840897"/>
    <lineage>
        <taxon>Bacteria</taxon>
        <taxon>Pseudomonadati</taxon>
        <taxon>Spirochaetota</taxon>
        <taxon>Spirochaetia</taxon>
        <taxon>Spirochaetales</taxon>
        <taxon>Spirochaetaceae</taxon>
        <taxon>Spirochaetaceae incertae sedis</taxon>
        <taxon>Candidatus Ornithospirochaeta</taxon>
    </lineage>
</organism>
<comment type="caution">
    <text evidence="2">The sequence shown here is derived from an EMBL/GenBank/DDBJ whole genome shotgun (WGS) entry which is preliminary data.</text>
</comment>
<dbReference type="PANTHER" id="PTHR35795:SF1">
    <property type="entry name" value="BIS(5'-NUCLEOSYL)-TETRAPHOSPHATASE, SYMMETRICAL"/>
    <property type="match status" value="1"/>
</dbReference>
<reference evidence="2" key="1">
    <citation type="submission" date="2020-10" db="EMBL/GenBank/DDBJ databases">
        <authorList>
            <person name="Gilroy R."/>
        </authorList>
    </citation>
    <scope>NUCLEOTIDE SEQUENCE</scope>
    <source>
        <strain evidence="2">14700</strain>
    </source>
</reference>
<dbReference type="Proteomes" id="UP000810292">
    <property type="component" value="Unassembled WGS sequence"/>
</dbReference>
<accession>A0A9D9IC61</accession>
<evidence type="ECO:0000259" key="1">
    <source>
        <dbReference type="Pfam" id="PF01966"/>
    </source>
</evidence>
<gene>
    <name evidence="2" type="ORF">IAA72_09030</name>
</gene>
<proteinExistence type="predicted"/>
<sequence length="196" mass="22504">MSGIISYTELEAKVKSMIKPSRFTHSEGVVEMSRFLADRFNLDKDIASYIGIYHDAYRYSCDESTPDYCREHGMEVFPEEEKSPMLLHGALAAIHFPEDAEGEVPEFYKTAVRHHTLGHKEMGPYGAILYIADYAEKGRKHLDDNERQHILSQATLEDMIIVIMDAQRKYFEKEGIKEAEVSTELYDYIKQGGRLA</sequence>
<dbReference type="PANTHER" id="PTHR35795">
    <property type="entry name" value="SLR1885 PROTEIN"/>
    <property type="match status" value="1"/>
</dbReference>
<dbReference type="InterPro" id="IPR051094">
    <property type="entry name" value="Diverse_Catalytic_Enzymes"/>
</dbReference>
<dbReference type="EMBL" id="JADIMF010000149">
    <property type="protein sequence ID" value="MBO8469912.1"/>
    <property type="molecule type" value="Genomic_DNA"/>
</dbReference>
<evidence type="ECO:0000313" key="2">
    <source>
        <dbReference type="EMBL" id="MBO8469912.1"/>
    </source>
</evidence>
<protein>
    <submittedName>
        <fullName evidence="2">HD domain-containing protein</fullName>
    </submittedName>
</protein>
<feature type="domain" description="HD" evidence="1">
    <location>
        <begin position="22"/>
        <end position="135"/>
    </location>
</feature>
<name>A0A9D9IC61_9SPIO</name>
<dbReference type="InterPro" id="IPR006674">
    <property type="entry name" value="HD_domain"/>
</dbReference>
<dbReference type="Pfam" id="PF01966">
    <property type="entry name" value="HD"/>
    <property type="match status" value="1"/>
</dbReference>
<dbReference type="AlphaFoldDB" id="A0A9D9IC61"/>
<reference evidence="2" key="2">
    <citation type="journal article" date="2021" name="PeerJ">
        <title>Extensive microbial diversity within the chicken gut microbiome revealed by metagenomics and culture.</title>
        <authorList>
            <person name="Gilroy R."/>
            <person name="Ravi A."/>
            <person name="Getino M."/>
            <person name="Pursley I."/>
            <person name="Horton D.L."/>
            <person name="Alikhan N.F."/>
            <person name="Baker D."/>
            <person name="Gharbi K."/>
            <person name="Hall N."/>
            <person name="Watson M."/>
            <person name="Adriaenssens E.M."/>
            <person name="Foster-Nyarko E."/>
            <person name="Jarju S."/>
            <person name="Secka A."/>
            <person name="Antonio M."/>
            <person name="Oren A."/>
            <person name="Chaudhuri R.R."/>
            <person name="La Ragione R."/>
            <person name="Hildebrand F."/>
            <person name="Pallen M.J."/>
        </authorList>
    </citation>
    <scope>NUCLEOTIDE SEQUENCE</scope>
    <source>
        <strain evidence="2">14700</strain>
    </source>
</reference>
<dbReference type="SUPFAM" id="SSF109604">
    <property type="entry name" value="HD-domain/PDEase-like"/>
    <property type="match status" value="1"/>
</dbReference>
<dbReference type="Gene3D" id="1.10.3210.10">
    <property type="entry name" value="Hypothetical protein af1432"/>
    <property type="match status" value="1"/>
</dbReference>
<evidence type="ECO:0000313" key="3">
    <source>
        <dbReference type="Proteomes" id="UP000810292"/>
    </source>
</evidence>